<dbReference type="EMBL" id="JRMB01000001">
    <property type="protein sequence ID" value="KGF65196.1"/>
    <property type="molecule type" value="Genomic_DNA"/>
</dbReference>
<organism evidence="1 2">
    <name type="scientific">Pseudomonas lutea</name>
    <dbReference type="NCBI Taxonomy" id="243924"/>
    <lineage>
        <taxon>Bacteria</taxon>
        <taxon>Pseudomonadati</taxon>
        <taxon>Pseudomonadota</taxon>
        <taxon>Gammaproteobacteria</taxon>
        <taxon>Pseudomonadales</taxon>
        <taxon>Pseudomonadaceae</taxon>
        <taxon>Pseudomonas</taxon>
    </lineage>
</organism>
<evidence type="ECO:0000313" key="2">
    <source>
        <dbReference type="Proteomes" id="UP000029719"/>
    </source>
</evidence>
<dbReference type="RefSeq" id="WP_037010202.1">
    <property type="nucleotide sequence ID" value="NZ_JRMB01000001.1"/>
</dbReference>
<dbReference type="Proteomes" id="UP000029719">
    <property type="component" value="Unassembled WGS sequence"/>
</dbReference>
<gene>
    <name evidence="1" type="ORF">LT42_04365</name>
</gene>
<dbReference type="AlphaFoldDB" id="A0A9X0EG03"/>
<protein>
    <submittedName>
        <fullName evidence="1">Uncharacterized protein</fullName>
    </submittedName>
</protein>
<name>A0A9X0EG03_9PSED</name>
<comment type="caution">
    <text evidence="1">The sequence shown here is derived from an EMBL/GenBank/DDBJ whole genome shotgun (WGS) entry which is preliminary data.</text>
</comment>
<proteinExistence type="predicted"/>
<reference evidence="1 2" key="1">
    <citation type="submission" date="2014-09" db="EMBL/GenBank/DDBJ databases">
        <title>Genome sequence of Pseudomonas lutea strain DSM 17257T.</title>
        <authorList>
            <person name="Kwak Y."/>
            <person name="Shin J.-H."/>
        </authorList>
    </citation>
    <scope>NUCLEOTIDE SEQUENCE [LARGE SCALE GENOMIC DNA]</scope>
    <source>
        <strain evidence="1 2">DSM 17257</strain>
    </source>
</reference>
<accession>A0A9X0EG03</accession>
<sequence length="118" mass="12929">MNTWYSKSLGEGTVVYRRLRALNELRHQVCPDAASPYSLYMDAVSAETIVLFHPDQIVLATAFGALPCAQPQINGVRMIDLEYRPLPVTLQSAQVFSTSPTRAQPGVFAERPGLAAAH</sequence>
<evidence type="ECO:0000313" key="1">
    <source>
        <dbReference type="EMBL" id="KGF65196.1"/>
    </source>
</evidence>
<dbReference type="OrthoDB" id="6891850at2"/>